<keyword evidence="8" id="KW-1185">Reference proteome</keyword>
<dbReference type="PANTHER" id="PTHR47991">
    <property type="entry name" value="OXOGLUTARATE/IRON-DEPENDENT DIOXYGENASE"/>
    <property type="match status" value="1"/>
</dbReference>
<evidence type="ECO:0000256" key="3">
    <source>
        <dbReference type="ARBA" id="ARBA00023002"/>
    </source>
</evidence>
<evidence type="ECO:0000256" key="2">
    <source>
        <dbReference type="ARBA" id="ARBA00022723"/>
    </source>
</evidence>
<evidence type="ECO:0000259" key="6">
    <source>
        <dbReference type="PROSITE" id="PS51471"/>
    </source>
</evidence>
<dbReference type="FunFam" id="2.60.120.330:FF:000001">
    <property type="entry name" value="Protein SRG1"/>
    <property type="match status" value="1"/>
</dbReference>
<dbReference type="InterPro" id="IPR026992">
    <property type="entry name" value="DIOX_N"/>
</dbReference>
<evidence type="ECO:0000313" key="7">
    <source>
        <dbReference type="EMBL" id="CAH8361713.1"/>
    </source>
</evidence>
<organism evidence="7 8">
    <name type="scientific">Eruca vesicaria subsp. sativa</name>
    <name type="common">Garden rocket</name>
    <name type="synonym">Eruca sativa</name>
    <dbReference type="NCBI Taxonomy" id="29727"/>
    <lineage>
        <taxon>Eukaryota</taxon>
        <taxon>Viridiplantae</taxon>
        <taxon>Streptophyta</taxon>
        <taxon>Embryophyta</taxon>
        <taxon>Tracheophyta</taxon>
        <taxon>Spermatophyta</taxon>
        <taxon>Magnoliopsida</taxon>
        <taxon>eudicotyledons</taxon>
        <taxon>Gunneridae</taxon>
        <taxon>Pentapetalae</taxon>
        <taxon>rosids</taxon>
        <taxon>malvids</taxon>
        <taxon>Brassicales</taxon>
        <taxon>Brassicaceae</taxon>
        <taxon>Brassiceae</taxon>
        <taxon>Eruca</taxon>
    </lineage>
</organism>
<feature type="domain" description="Fe2OG dioxygenase" evidence="6">
    <location>
        <begin position="202"/>
        <end position="311"/>
    </location>
</feature>
<proteinExistence type="inferred from homology"/>
<keyword evidence="3 5" id="KW-0560">Oxidoreductase</keyword>
<keyword evidence="2 5" id="KW-0479">Metal-binding</keyword>
<name>A0ABC8KR45_ERUVS</name>
<dbReference type="Proteomes" id="UP001642260">
    <property type="component" value="Unassembled WGS sequence"/>
</dbReference>
<dbReference type="Gene3D" id="2.60.120.330">
    <property type="entry name" value="B-lactam Antibiotic, Isopenicillin N Synthase, Chain"/>
    <property type="match status" value="1"/>
</dbReference>
<dbReference type="InterPro" id="IPR005123">
    <property type="entry name" value="Oxoglu/Fe-dep_dioxygenase_dom"/>
</dbReference>
<dbReference type="AlphaFoldDB" id="A0ABC8KR45"/>
<dbReference type="Pfam" id="PF03171">
    <property type="entry name" value="2OG-FeII_Oxy"/>
    <property type="match status" value="1"/>
</dbReference>
<dbReference type="PROSITE" id="PS51471">
    <property type="entry name" value="FE2OG_OXY"/>
    <property type="match status" value="1"/>
</dbReference>
<keyword evidence="4 5" id="KW-0408">Iron</keyword>
<evidence type="ECO:0000256" key="1">
    <source>
        <dbReference type="ARBA" id="ARBA00008056"/>
    </source>
</evidence>
<dbReference type="GO" id="GO:0016491">
    <property type="term" value="F:oxidoreductase activity"/>
    <property type="evidence" value="ECO:0007669"/>
    <property type="project" value="UniProtKB-KW"/>
</dbReference>
<dbReference type="Pfam" id="PF14226">
    <property type="entry name" value="DIOX_N"/>
    <property type="match status" value="1"/>
</dbReference>
<dbReference type="InterPro" id="IPR044861">
    <property type="entry name" value="IPNS-like_FE2OG_OXY"/>
</dbReference>
<comment type="caution">
    <text evidence="7">The sequence shown here is derived from an EMBL/GenBank/DDBJ whole genome shotgun (WGS) entry which is preliminary data.</text>
</comment>
<dbReference type="GO" id="GO:0046872">
    <property type="term" value="F:metal ion binding"/>
    <property type="evidence" value="ECO:0007669"/>
    <property type="project" value="UniProtKB-KW"/>
</dbReference>
<gene>
    <name evidence="7" type="ORF">ERUC_LOCUS27469</name>
</gene>
<accession>A0ABC8KR45</accession>
<dbReference type="EMBL" id="CAKOAT010312932">
    <property type="protein sequence ID" value="CAH8361713.1"/>
    <property type="molecule type" value="Genomic_DNA"/>
</dbReference>
<evidence type="ECO:0000256" key="5">
    <source>
        <dbReference type="RuleBase" id="RU003682"/>
    </source>
</evidence>
<protein>
    <recommendedName>
        <fullName evidence="6">Fe2OG dioxygenase domain-containing protein</fullName>
    </recommendedName>
</protein>
<evidence type="ECO:0000313" key="8">
    <source>
        <dbReference type="Proteomes" id="UP001642260"/>
    </source>
</evidence>
<comment type="similarity">
    <text evidence="1 5">Belongs to the iron/ascorbate-dependent oxidoreductase family.</text>
</comment>
<dbReference type="SUPFAM" id="SSF51197">
    <property type="entry name" value="Clavaminate synthase-like"/>
    <property type="match status" value="1"/>
</dbReference>
<evidence type="ECO:0000256" key="4">
    <source>
        <dbReference type="ARBA" id="ARBA00023004"/>
    </source>
</evidence>
<dbReference type="InterPro" id="IPR050295">
    <property type="entry name" value="Plant_2OG-oxidoreductases"/>
</dbReference>
<sequence length="363" mass="41633">MAPLPISSIRVGNIEDVQELIKSKPNKVPERFIREANERGVLVSHKTHLHHHIPVVDLSKLSKPHTHDDFLFEILKLSQACEDWGFFQVINHGIEVGVVKDIEKVAKEFFEMPLEEKKKYPMEPGTVQGYGQAFIFSEDQKLDWCNMFALGVHPPFIRNPNLWPSKPARFSENLEGYSKEIRTLCKRLLKYIAISLDLKEERFEEMFGEAVQAVRMNYYPPCSRPDLVLGLSPHSDGSALTVLQQSKNSCVGLQILKDNTWVPVLPLPNALIINIGDTIEVLTNGKYKSVEHRAVTNRERDRLTIVTFYAPNYEVKIEPMGELVDHETNPCKYRSYNHGDYSYHYVSNKLQGKKSLDFAKILN</sequence>
<reference evidence="7 8" key="1">
    <citation type="submission" date="2022-03" db="EMBL/GenBank/DDBJ databases">
        <authorList>
            <person name="Macdonald S."/>
            <person name="Ahmed S."/>
            <person name="Newling K."/>
        </authorList>
    </citation>
    <scope>NUCLEOTIDE SEQUENCE [LARGE SCALE GENOMIC DNA]</scope>
</reference>
<dbReference type="InterPro" id="IPR027443">
    <property type="entry name" value="IPNS-like_sf"/>
</dbReference>